<dbReference type="AlphaFoldDB" id="A0A1D3MLI6"/>
<sequence>MKKYDAGKKSAKLSIRVGV</sequence>
<gene>
    <name evidence="1" type="ORF">BWGO95_02078</name>
</gene>
<evidence type="ECO:0000313" key="1">
    <source>
        <dbReference type="EMBL" id="SCB67948.1"/>
    </source>
</evidence>
<organism evidence="1 2">
    <name type="scientific">Bacillus mycoides</name>
    <dbReference type="NCBI Taxonomy" id="1405"/>
    <lineage>
        <taxon>Bacteria</taxon>
        <taxon>Bacillati</taxon>
        <taxon>Bacillota</taxon>
        <taxon>Bacilli</taxon>
        <taxon>Bacillales</taxon>
        <taxon>Bacillaceae</taxon>
        <taxon>Bacillus</taxon>
        <taxon>Bacillus cereus group</taxon>
    </lineage>
</organism>
<dbReference type="Proteomes" id="UP000195696">
    <property type="component" value="Unassembled WGS sequence"/>
</dbReference>
<reference evidence="1 2" key="1">
    <citation type="submission" date="2016-08" db="EMBL/GenBank/DDBJ databases">
        <authorList>
            <person name="Seilhamer J.J."/>
        </authorList>
    </citation>
    <scope>NUCLEOTIDE SEQUENCE [LARGE SCALE GENOMIC DNA]</scope>
    <source>
        <strain evidence="1 2">SDA_GO95</strain>
    </source>
</reference>
<protein>
    <submittedName>
        <fullName evidence="1">Uncharacterized protein</fullName>
    </submittedName>
</protein>
<accession>A0A1D3MLI6</accession>
<evidence type="ECO:0000313" key="2">
    <source>
        <dbReference type="Proteomes" id="UP000195696"/>
    </source>
</evidence>
<name>A0A1D3MLI6_BACMY</name>
<proteinExistence type="predicted"/>
<dbReference type="EMBL" id="FMAK01000030">
    <property type="protein sequence ID" value="SCB67948.1"/>
    <property type="molecule type" value="Genomic_DNA"/>
</dbReference>